<dbReference type="PANTHER" id="PTHR35024:SF4">
    <property type="entry name" value="POLYMER-FORMING CYTOSKELETAL PROTEIN"/>
    <property type="match status" value="1"/>
</dbReference>
<feature type="compositionally biased region" description="Polar residues" evidence="2">
    <location>
        <begin position="140"/>
        <end position="158"/>
    </location>
</feature>
<organism evidence="3 4">
    <name type="scientific">Bryocella elongata</name>
    <dbReference type="NCBI Taxonomy" id="863522"/>
    <lineage>
        <taxon>Bacteria</taxon>
        <taxon>Pseudomonadati</taxon>
        <taxon>Acidobacteriota</taxon>
        <taxon>Terriglobia</taxon>
        <taxon>Terriglobales</taxon>
        <taxon>Acidobacteriaceae</taxon>
        <taxon>Bryocella</taxon>
    </lineage>
</organism>
<gene>
    <name evidence="3" type="ORF">SAMN05421819_0814</name>
</gene>
<protein>
    <submittedName>
        <fullName evidence="3">Protein CcmA, bactofilin family</fullName>
    </submittedName>
</protein>
<comment type="similarity">
    <text evidence="1">Belongs to the bactofilin family.</text>
</comment>
<feature type="region of interest" description="Disordered" evidence="2">
    <location>
        <begin position="104"/>
        <end position="165"/>
    </location>
</feature>
<dbReference type="AlphaFoldDB" id="A0A1H5U0D6"/>
<evidence type="ECO:0000256" key="2">
    <source>
        <dbReference type="SAM" id="MobiDB-lite"/>
    </source>
</evidence>
<keyword evidence="4" id="KW-1185">Reference proteome</keyword>
<dbReference type="RefSeq" id="WP_103931693.1">
    <property type="nucleotide sequence ID" value="NZ_FNVA01000001.1"/>
</dbReference>
<evidence type="ECO:0000313" key="4">
    <source>
        <dbReference type="Proteomes" id="UP000236728"/>
    </source>
</evidence>
<dbReference type="PANTHER" id="PTHR35024">
    <property type="entry name" value="HYPOTHETICAL CYTOSOLIC PROTEIN"/>
    <property type="match status" value="1"/>
</dbReference>
<name>A0A1H5U0D6_9BACT</name>
<sequence>MNSAEGATIIGLNTKVQGELSGTESLLIEGEVEGTITLPGGRVTIGDQGRVRATIFAQEILVSGRVHGDLQATGFVQLRGNSMVLGDITSPRFTIEEDAMLRGHVDPVTPSTPHENSSATRHDATELPSALAAAERQIQGAVSGSEATNHPSSSTTTGEDGPSLF</sequence>
<feature type="compositionally biased region" description="Polar residues" evidence="2">
    <location>
        <begin position="109"/>
        <end position="119"/>
    </location>
</feature>
<accession>A0A1H5U0D6</accession>
<evidence type="ECO:0000256" key="1">
    <source>
        <dbReference type="ARBA" id="ARBA00044755"/>
    </source>
</evidence>
<dbReference type="Pfam" id="PF04519">
    <property type="entry name" value="Bactofilin"/>
    <property type="match status" value="1"/>
</dbReference>
<dbReference type="InterPro" id="IPR007607">
    <property type="entry name" value="BacA/B"/>
</dbReference>
<dbReference type="OrthoDB" id="129332at2"/>
<proteinExistence type="inferred from homology"/>
<reference evidence="3 4" key="1">
    <citation type="submission" date="2016-10" db="EMBL/GenBank/DDBJ databases">
        <authorList>
            <person name="de Groot N.N."/>
        </authorList>
    </citation>
    <scope>NUCLEOTIDE SEQUENCE [LARGE SCALE GENOMIC DNA]</scope>
    <source>
        <strain evidence="3 4">DSM 22489</strain>
    </source>
</reference>
<evidence type="ECO:0000313" key="3">
    <source>
        <dbReference type="EMBL" id="SEF68469.1"/>
    </source>
</evidence>
<dbReference type="EMBL" id="FNVA01000001">
    <property type="protein sequence ID" value="SEF68469.1"/>
    <property type="molecule type" value="Genomic_DNA"/>
</dbReference>
<dbReference type="Proteomes" id="UP000236728">
    <property type="component" value="Unassembled WGS sequence"/>
</dbReference>